<dbReference type="AlphaFoldDB" id="A0A6C0BK01"/>
<sequence length="141" mass="15978">MSVSEHESDSDSDSLQNEVEEGLCKASSIIHDSIAAVNDIIHGLRTLKKKLGRLELEDVPVRKEMYRSKFCVRVTVEEMGINEGNVLTYKTIISRLISWIDAEKMECEGIITPNRSLRRVFGIRSPVTFPELVGLLKKIIY</sequence>
<dbReference type="EMBL" id="MN739163">
    <property type="protein sequence ID" value="QHS91738.1"/>
    <property type="molecule type" value="Genomic_DNA"/>
</dbReference>
<evidence type="ECO:0000313" key="1">
    <source>
        <dbReference type="EMBL" id="QHS91738.1"/>
    </source>
</evidence>
<accession>A0A6C0BK01</accession>
<reference evidence="1" key="1">
    <citation type="journal article" date="2020" name="Nature">
        <title>Giant virus diversity and host interactions through global metagenomics.</title>
        <authorList>
            <person name="Schulz F."/>
            <person name="Roux S."/>
            <person name="Paez-Espino D."/>
            <person name="Jungbluth S."/>
            <person name="Walsh D.A."/>
            <person name="Denef V.J."/>
            <person name="McMahon K.D."/>
            <person name="Konstantinidis K.T."/>
            <person name="Eloe-Fadrosh E.A."/>
            <person name="Kyrpides N.C."/>
            <person name="Woyke T."/>
        </authorList>
    </citation>
    <scope>NUCLEOTIDE SEQUENCE</scope>
    <source>
        <strain evidence="1">GVMAG-M-3300013006-15</strain>
    </source>
</reference>
<name>A0A6C0BK01_9ZZZZ</name>
<proteinExistence type="predicted"/>
<protein>
    <submittedName>
        <fullName evidence="1">Uncharacterized protein</fullName>
    </submittedName>
</protein>
<organism evidence="1">
    <name type="scientific">viral metagenome</name>
    <dbReference type="NCBI Taxonomy" id="1070528"/>
    <lineage>
        <taxon>unclassified sequences</taxon>
        <taxon>metagenomes</taxon>
        <taxon>organismal metagenomes</taxon>
    </lineage>
</organism>